<evidence type="ECO:0000313" key="8">
    <source>
        <dbReference type="EMBL" id="MFC4066921.1"/>
    </source>
</evidence>
<dbReference type="SMART" id="SM00421">
    <property type="entry name" value="HTH_LUXR"/>
    <property type="match status" value="1"/>
</dbReference>
<dbReference type="SUPFAM" id="SSF46894">
    <property type="entry name" value="C-terminal effector domain of the bipartite response regulators"/>
    <property type="match status" value="1"/>
</dbReference>
<comment type="caution">
    <text evidence="8">The sequence shown here is derived from an EMBL/GenBank/DDBJ whole genome shotgun (WGS) entry which is preliminary data.</text>
</comment>
<evidence type="ECO:0000256" key="2">
    <source>
        <dbReference type="ARBA" id="ARBA00023015"/>
    </source>
</evidence>
<keyword evidence="1 5" id="KW-0597">Phosphoprotein</keyword>
<dbReference type="PRINTS" id="PR00038">
    <property type="entry name" value="HTHLUXR"/>
</dbReference>
<dbReference type="InterPro" id="IPR058245">
    <property type="entry name" value="NreC/VraR/RcsB-like_REC"/>
</dbReference>
<proteinExistence type="predicted"/>
<keyword evidence="2" id="KW-0805">Transcription regulation</keyword>
<evidence type="ECO:0000259" key="7">
    <source>
        <dbReference type="PROSITE" id="PS50110"/>
    </source>
</evidence>
<dbReference type="Pfam" id="PF00196">
    <property type="entry name" value="GerE"/>
    <property type="match status" value="1"/>
</dbReference>
<keyword evidence="9" id="KW-1185">Reference proteome</keyword>
<dbReference type="PROSITE" id="PS50110">
    <property type="entry name" value="RESPONSE_REGULATORY"/>
    <property type="match status" value="1"/>
</dbReference>
<dbReference type="InterPro" id="IPR016032">
    <property type="entry name" value="Sig_transdc_resp-reg_C-effctor"/>
</dbReference>
<feature type="domain" description="Response regulatory" evidence="7">
    <location>
        <begin position="5"/>
        <end position="121"/>
    </location>
</feature>
<dbReference type="PANTHER" id="PTHR43214">
    <property type="entry name" value="TWO-COMPONENT RESPONSE REGULATOR"/>
    <property type="match status" value="1"/>
</dbReference>
<accession>A0ABV8ISE1</accession>
<dbReference type="InterPro" id="IPR011006">
    <property type="entry name" value="CheY-like_superfamily"/>
</dbReference>
<dbReference type="PROSITE" id="PS00622">
    <property type="entry name" value="HTH_LUXR_1"/>
    <property type="match status" value="1"/>
</dbReference>
<feature type="domain" description="HTH luxR-type" evidence="6">
    <location>
        <begin position="146"/>
        <end position="211"/>
    </location>
</feature>
<sequence>MVDLRVLLADDHPVFLAGMRQLVDAMPGMTVAGVAATGADAVTVAASTVPDVAVLDLHMPGLSGVEATRAITTRNPTIGVIILTMMDDDESLFAAMRSGAKGYLLKGAGPAEVTQAITAVGNGAAVFGPGIAHRLIDYFTTAPRLSTDEIAGLTAREREILELVADGHNNAAIAQHLFLSSKTVRNHVSNIFAKLHVADRAQAILRARRAGLGN</sequence>
<dbReference type="PANTHER" id="PTHR43214:SF24">
    <property type="entry name" value="TRANSCRIPTIONAL REGULATORY PROTEIN NARL-RELATED"/>
    <property type="match status" value="1"/>
</dbReference>
<dbReference type="SUPFAM" id="SSF52172">
    <property type="entry name" value="CheY-like"/>
    <property type="match status" value="1"/>
</dbReference>
<dbReference type="PROSITE" id="PS50043">
    <property type="entry name" value="HTH_LUXR_2"/>
    <property type="match status" value="1"/>
</dbReference>
<evidence type="ECO:0000256" key="3">
    <source>
        <dbReference type="ARBA" id="ARBA00023125"/>
    </source>
</evidence>
<dbReference type="SMART" id="SM00448">
    <property type="entry name" value="REC"/>
    <property type="match status" value="1"/>
</dbReference>
<dbReference type="Proteomes" id="UP001595867">
    <property type="component" value="Unassembled WGS sequence"/>
</dbReference>
<evidence type="ECO:0000256" key="5">
    <source>
        <dbReference type="PROSITE-ProRule" id="PRU00169"/>
    </source>
</evidence>
<feature type="modified residue" description="4-aspartylphosphate" evidence="5">
    <location>
        <position position="56"/>
    </location>
</feature>
<reference evidence="9" key="1">
    <citation type="journal article" date="2019" name="Int. J. Syst. Evol. Microbiol.">
        <title>The Global Catalogue of Microorganisms (GCM) 10K type strain sequencing project: providing services to taxonomists for standard genome sequencing and annotation.</title>
        <authorList>
            <consortium name="The Broad Institute Genomics Platform"/>
            <consortium name="The Broad Institute Genome Sequencing Center for Infectious Disease"/>
            <person name="Wu L."/>
            <person name="Ma J."/>
        </authorList>
    </citation>
    <scope>NUCLEOTIDE SEQUENCE [LARGE SCALE GENOMIC DNA]</scope>
    <source>
        <strain evidence="9">TBRC 5832</strain>
    </source>
</reference>
<dbReference type="EMBL" id="JBHSBL010000017">
    <property type="protein sequence ID" value="MFC4066921.1"/>
    <property type="molecule type" value="Genomic_DNA"/>
</dbReference>
<protein>
    <submittedName>
        <fullName evidence="8">Response regulator</fullName>
    </submittedName>
</protein>
<keyword evidence="3" id="KW-0238">DNA-binding</keyword>
<name>A0ABV8ISE1_9ACTN</name>
<evidence type="ECO:0000313" key="9">
    <source>
        <dbReference type="Proteomes" id="UP001595867"/>
    </source>
</evidence>
<evidence type="ECO:0000259" key="6">
    <source>
        <dbReference type="PROSITE" id="PS50043"/>
    </source>
</evidence>
<dbReference type="Gene3D" id="3.40.50.2300">
    <property type="match status" value="1"/>
</dbReference>
<gene>
    <name evidence="8" type="ORF">ACFO0C_18450</name>
</gene>
<dbReference type="RefSeq" id="WP_378067885.1">
    <property type="nucleotide sequence ID" value="NZ_JBHSBL010000017.1"/>
</dbReference>
<keyword evidence="4" id="KW-0804">Transcription</keyword>
<dbReference type="CDD" id="cd06170">
    <property type="entry name" value="LuxR_C_like"/>
    <property type="match status" value="1"/>
</dbReference>
<dbReference type="InterPro" id="IPR001789">
    <property type="entry name" value="Sig_transdc_resp-reg_receiver"/>
</dbReference>
<evidence type="ECO:0000256" key="4">
    <source>
        <dbReference type="ARBA" id="ARBA00023163"/>
    </source>
</evidence>
<dbReference type="Pfam" id="PF00072">
    <property type="entry name" value="Response_reg"/>
    <property type="match status" value="1"/>
</dbReference>
<organism evidence="8 9">
    <name type="scientific">Actinoplanes subglobosus</name>
    <dbReference type="NCBI Taxonomy" id="1547892"/>
    <lineage>
        <taxon>Bacteria</taxon>
        <taxon>Bacillati</taxon>
        <taxon>Actinomycetota</taxon>
        <taxon>Actinomycetes</taxon>
        <taxon>Micromonosporales</taxon>
        <taxon>Micromonosporaceae</taxon>
        <taxon>Actinoplanes</taxon>
    </lineage>
</organism>
<evidence type="ECO:0000256" key="1">
    <source>
        <dbReference type="ARBA" id="ARBA00022553"/>
    </source>
</evidence>
<dbReference type="CDD" id="cd17535">
    <property type="entry name" value="REC_NarL-like"/>
    <property type="match status" value="1"/>
</dbReference>
<dbReference type="InterPro" id="IPR000792">
    <property type="entry name" value="Tscrpt_reg_LuxR_C"/>
</dbReference>
<dbReference type="InterPro" id="IPR039420">
    <property type="entry name" value="WalR-like"/>
</dbReference>